<accession>A0A9P0YLW4</accession>
<keyword evidence="2" id="KW-1185">Reference proteome</keyword>
<dbReference type="Proteomes" id="UP001152484">
    <property type="component" value="Unassembled WGS sequence"/>
</dbReference>
<gene>
    <name evidence="1" type="ORF">CEURO_LOCUS2676</name>
</gene>
<protein>
    <submittedName>
        <fullName evidence="1">Uncharacterized protein</fullName>
    </submittedName>
</protein>
<evidence type="ECO:0000313" key="1">
    <source>
        <dbReference type="EMBL" id="CAH9067993.1"/>
    </source>
</evidence>
<dbReference type="OrthoDB" id="689054at2759"/>
<name>A0A9P0YLW4_CUSEU</name>
<dbReference type="PANTHER" id="PTHR33264:SF6">
    <property type="entry name" value="OS01G0638800 PROTEIN"/>
    <property type="match status" value="1"/>
</dbReference>
<dbReference type="AlphaFoldDB" id="A0A9P0YLW4"/>
<dbReference type="EMBL" id="CAMAPE010000005">
    <property type="protein sequence ID" value="CAH9067993.1"/>
    <property type="molecule type" value="Genomic_DNA"/>
</dbReference>
<sequence length="171" mass="18273">MEDDRVGNNNRRSGGAVKKEEDAGDPVVCTGKTCCKSCTAGVIADCVAVCCCPCAVVDILVLALFKVPWTLGRKCLGLARRKRGGGGRICNKERDCSYRSDDVVSRMGSGGGVWGSGIESAGFGIEDLEWVKGNFSARFNADEVWLELSQVGHLGFGRVSFTEIPSQCKNN</sequence>
<organism evidence="1 2">
    <name type="scientific">Cuscuta europaea</name>
    <name type="common">European dodder</name>
    <dbReference type="NCBI Taxonomy" id="41803"/>
    <lineage>
        <taxon>Eukaryota</taxon>
        <taxon>Viridiplantae</taxon>
        <taxon>Streptophyta</taxon>
        <taxon>Embryophyta</taxon>
        <taxon>Tracheophyta</taxon>
        <taxon>Spermatophyta</taxon>
        <taxon>Magnoliopsida</taxon>
        <taxon>eudicotyledons</taxon>
        <taxon>Gunneridae</taxon>
        <taxon>Pentapetalae</taxon>
        <taxon>asterids</taxon>
        <taxon>lamiids</taxon>
        <taxon>Solanales</taxon>
        <taxon>Convolvulaceae</taxon>
        <taxon>Cuscuteae</taxon>
        <taxon>Cuscuta</taxon>
        <taxon>Cuscuta subgen. Cuscuta</taxon>
    </lineage>
</organism>
<proteinExistence type="predicted"/>
<reference evidence="1" key="1">
    <citation type="submission" date="2022-07" db="EMBL/GenBank/DDBJ databases">
        <authorList>
            <person name="Macas J."/>
            <person name="Novak P."/>
            <person name="Neumann P."/>
        </authorList>
    </citation>
    <scope>NUCLEOTIDE SEQUENCE</scope>
</reference>
<comment type="caution">
    <text evidence="1">The sequence shown here is derived from an EMBL/GenBank/DDBJ whole genome shotgun (WGS) entry which is preliminary data.</text>
</comment>
<dbReference type="PANTHER" id="PTHR33264">
    <property type="entry name" value="EXPRESSED PROTEIN"/>
    <property type="match status" value="1"/>
</dbReference>
<evidence type="ECO:0000313" key="2">
    <source>
        <dbReference type="Proteomes" id="UP001152484"/>
    </source>
</evidence>